<reference evidence="8 9" key="1">
    <citation type="submission" date="2023-05" db="EMBL/GenBank/DDBJ databases">
        <title>Pseudoalteromonas ardens sp. nov., Pseudoalteromonas obscura sp. nov., and Pseudoalteromonas umbrosa sp. nov., isolated from the coral Montipora capitata.</title>
        <authorList>
            <person name="Thomas E.M."/>
            <person name="Smith E.M."/>
            <person name="Papke E."/>
            <person name="Shlafstein M.D."/>
            <person name="Oline D.K."/>
            <person name="Videau P."/>
            <person name="Saw J.H."/>
            <person name="Strangman W.K."/>
            <person name="Ushijima B."/>
        </authorList>
    </citation>
    <scope>NUCLEOTIDE SEQUENCE [LARGE SCALE GENOMIC DNA]</scope>
    <source>
        <strain evidence="8 9">P94</strain>
    </source>
</reference>
<dbReference type="Proteomes" id="UP001231915">
    <property type="component" value="Unassembled WGS sequence"/>
</dbReference>
<evidence type="ECO:0000256" key="7">
    <source>
        <dbReference type="SAM" id="Phobius"/>
    </source>
</evidence>
<feature type="transmembrane region" description="Helical" evidence="7">
    <location>
        <begin position="48"/>
        <end position="68"/>
    </location>
</feature>
<feature type="transmembrane region" description="Helical" evidence="7">
    <location>
        <begin position="75"/>
        <end position="98"/>
    </location>
</feature>
<gene>
    <name evidence="8" type="ORF">QNM18_22240</name>
</gene>
<dbReference type="RefSeq" id="WP_284138487.1">
    <property type="nucleotide sequence ID" value="NZ_JASJUT010000012.1"/>
</dbReference>
<accession>A0ABT7ERW3</accession>
<dbReference type="PANTHER" id="PTHR43266:SF2">
    <property type="entry name" value="MAJOR FACILITATOR SUPERFAMILY (MFS) PROFILE DOMAIN-CONTAINING PROTEIN"/>
    <property type="match status" value="1"/>
</dbReference>
<evidence type="ECO:0000256" key="2">
    <source>
        <dbReference type="ARBA" id="ARBA00022448"/>
    </source>
</evidence>
<evidence type="ECO:0000256" key="3">
    <source>
        <dbReference type="ARBA" id="ARBA00022475"/>
    </source>
</evidence>
<evidence type="ECO:0000256" key="4">
    <source>
        <dbReference type="ARBA" id="ARBA00022692"/>
    </source>
</evidence>
<name>A0ABT7ERW3_9GAMM</name>
<organism evidence="8 9">
    <name type="scientific">Pseudoalteromonas obscura</name>
    <dbReference type="NCBI Taxonomy" id="3048491"/>
    <lineage>
        <taxon>Bacteria</taxon>
        <taxon>Pseudomonadati</taxon>
        <taxon>Pseudomonadota</taxon>
        <taxon>Gammaproteobacteria</taxon>
        <taxon>Alteromonadales</taxon>
        <taxon>Pseudoalteromonadaceae</taxon>
        <taxon>Pseudoalteromonas</taxon>
    </lineage>
</organism>
<dbReference type="SUPFAM" id="SSF103473">
    <property type="entry name" value="MFS general substrate transporter"/>
    <property type="match status" value="1"/>
</dbReference>
<feature type="transmembrane region" description="Helical" evidence="7">
    <location>
        <begin position="321"/>
        <end position="341"/>
    </location>
</feature>
<dbReference type="Pfam" id="PF07690">
    <property type="entry name" value="MFS_1"/>
    <property type="match status" value="1"/>
</dbReference>
<dbReference type="InterPro" id="IPR011701">
    <property type="entry name" value="MFS"/>
</dbReference>
<sequence>MNADIIKKRNFFLLWQGSLVSFIGSQLHLIASLAWLKSHPEYTSAIPLYLIAASLPIALMGLFGGALVDRSSSRNVVIFGDLISGVLAVLLGALFIFSDLFAKQWLLMALILITIGIGVCQSLHKPATLKLIKLTVAKDELCDGHAWYEFSNRISAPIGHAVGGFFITIVSFGALYLANGLSFIASAWSESKISRSLEQDDKANEQKKLSLKDVFSGIGKILNNSQYSGIKFIVLLVFMLNIFVAPIPALMPFLAVDILGMEINWIGYLFFILGLGLFVGVLISSKIYNKKMLGFCIEDLQIFIMCSAFLLLYSASNWVGVGFGLFLVGLISSSLSIHLTTRLQEMIPVDATGVVMGFIVSMAYICTPLALLGVAIALKLVAPQALTLFFLFSACCLGVYIIIKTVTNRTDWIGGSENAKN</sequence>
<protein>
    <submittedName>
        <fullName evidence="8">MFS transporter</fullName>
    </submittedName>
</protein>
<dbReference type="InterPro" id="IPR036259">
    <property type="entry name" value="MFS_trans_sf"/>
</dbReference>
<keyword evidence="5 7" id="KW-1133">Transmembrane helix</keyword>
<feature type="transmembrane region" description="Helical" evidence="7">
    <location>
        <begin position="384"/>
        <end position="403"/>
    </location>
</feature>
<feature type="transmembrane region" description="Helical" evidence="7">
    <location>
        <begin position="265"/>
        <end position="283"/>
    </location>
</feature>
<keyword evidence="9" id="KW-1185">Reference proteome</keyword>
<dbReference type="CDD" id="cd06173">
    <property type="entry name" value="MFS_MefA_like"/>
    <property type="match status" value="1"/>
</dbReference>
<keyword evidence="2" id="KW-0813">Transport</keyword>
<evidence type="ECO:0000256" key="1">
    <source>
        <dbReference type="ARBA" id="ARBA00004651"/>
    </source>
</evidence>
<feature type="transmembrane region" description="Helical" evidence="7">
    <location>
        <begin position="12"/>
        <end position="36"/>
    </location>
</feature>
<dbReference type="EMBL" id="JASJUT010000012">
    <property type="protein sequence ID" value="MDK2597786.1"/>
    <property type="molecule type" value="Genomic_DNA"/>
</dbReference>
<keyword evidence="6 7" id="KW-0472">Membrane</keyword>
<feature type="transmembrane region" description="Helical" evidence="7">
    <location>
        <begin position="232"/>
        <end position="253"/>
    </location>
</feature>
<evidence type="ECO:0000256" key="6">
    <source>
        <dbReference type="ARBA" id="ARBA00023136"/>
    </source>
</evidence>
<keyword evidence="3" id="KW-1003">Cell membrane</keyword>
<dbReference type="PANTHER" id="PTHR43266">
    <property type="entry name" value="MACROLIDE-EFFLUX PROTEIN"/>
    <property type="match status" value="1"/>
</dbReference>
<proteinExistence type="predicted"/>
<keyword evidence="4 7" id="KW-0812">Transmembrane</keyword>
<evidence type="ECO:0000313" key="8">
    <source>
        <dbReference type="EMBL" id="MDK2597786.1"/>
    </source>
</evidence>
<evidence type="ECO:0000256" key="5">
    <source>
        <dbReference type="ARBA" id="ARBA00022989"/>
    </source>
</evidence>
<dbReference type="Gene3D" id="1.20.1250.20">
    <property type="entry name" value="MFS general substrate transporter like domains"/>
    <property type="match status" value="1"/>
</dbReference>
<feature type="transmembrane region" description="Helical" evidence="7">
    <location>
        <begin position="104"/>
        <end position="123"/>
    </location>
</feature>
<feature type="transmembrane region" description="Helical" evidence="7">
    <location>
        <begin position="353"/>
        <end position="378"/>
    </location>
</feature>
<comment type="subcellular location">
    <subcellularLocation>
        <location evidence="1">Cell membrane</location>
        <topology evidence="1">Multi-pass membrane protein</topology>
    </subcellularLocation>
</comment>
<comment type="caution">
    <text evidence="8">The sequence shown here is derived from an EMBL/GenBank/DDBJ whole genome shotgun (WGS) entry which is preliminary data.</text>
</comment>
<evidence type="ECO:0000313" key="9">
    <source>
        <dbReference type="Proteomes" id="UP001231915"/>
    </source>
</evidence>